<accession>A0ABP6IIQ3</accession>
<keyword evidence="2" id="KW-0378">Hydrolase</keyword>
<evidence type="ECO:0000256" key="1">
    <source>
        <dbReference type="SAM" id="Coils"/>
    </source>
</evidence>
<evidence type="ECO:0000313" key="2">
    <source>
        <dbReference type="EMBL" id="GAA2888132.1"/>
    </source>
</evidence>
<dbReference type="EMBL" id="BAAAVI010000042">
    <property type="protein sequence ID" value="GAA2888132.1"/>
    <property type="molecule type" value="Genomic_DNA"/>
</dbReference>
<keyword evidence="3" id="KW-1185">Reference proteome</keyword>
<name>A0ABP6IIQ3_9ACTN</name>
<dbReference type="Proteomes" id="UP001500831">
    <property type="component" value="Unassembled WGS sequence"/>
</dbReference>
<dbReference type="Pfam" id="PF13365">
    <property type="entry name" value="Trypsin_2"/>
    <property type="match status" value="1"/>
</dbReference>
<dbReference type="Gene3D" id="2.40.10.120">
    <property type="match status" value="1"/>
</dbReference>
<proteinExistence type="predicted"/>
<dbReference type="InterPro" id="IPR009003">
    <property type="entry name" value="Peptidase_S1_PA"/>
</dbReference>
<dbReference type="SUPFAM" id="SSF50494">
    <property type="entry name" value="Trypsin-like serine proteases"/>
    <property type="match status" value="1"/>
</dbReference>
<reference evidence="3" key="1">
    <citation type="journal article" date="2019" name="Int. J. Syst. Evol. Microbiol.">
        <title>The Global Catalogue of Microorganisms (GCM) 10K type strain sequencing project: providing services to taxonomists for standard genome sequencing and annotation.</title>
        <authorList>
            <consortium name="The Broad Institute Genomics Platform"/>
            <consortium name="The Broad Institute Genome Sequencing Center for Infectious Disease"/>
            <person name="Wu L."/>
            <person name="Ma J."/>
        </authorList>
    </citation>
    <scope>NUCLEOTIDE SEQUENCE [LARGE SCALE GENOMIC DNA]</scope>
    <source>
        <strain evidence="3">JCM 6242</strain>
    </source>
</reference>
<dbReference type="RefSeq" id="WP_344976791.1">
    <property type="nucleotide sequence ID" value="NZ_BAAAVI010000042.1"/>
</dbReference>
<dbReference type="GO" id="GO:0008233">
    <property type="term" value="F:peptidase activity"/>
    <property type="evidence" value="ECO:0007669"/>
    <property type="project" value="UniProtKB-KW"/>
</dbReference>
<gene>
    <name evidence="2" type="ORF">GCM10010517_52060</name>
</gene>
<organism evidence="2 3">
    <name type="scientific">Streptosporangium fragile</name>
    <dbReference type="NCBI Taxonomy" id="46186"/>
    <lineage>
        <taxon>Bacteria</taxon>
        <taxon>Bacillati</taxon>
        <taxon>Actinomycetota</taxon>
        <taxon>Actinomycetes</taxon>
        <taxon>Streptosporangiales</taxon>
        <taxon>Streptosporangiaceae</taxon>
        <taxon>Streptosporangium</taxon>
    </lineage>
</organism>
<dbReference type="GO" id="GO:0006508">
    <property type="term" value="P:proteolysis"/>
    <property type="evidence" value="ECO:0007669"/>
    <property type="project" value="UniProtKB-KW"/>
</dbReference>
<keyword evidence="1" id="KW-0175">Coiled coil</keyword>
<keyword evidence="2" id="KW-0645">Protease</keyword>
<comment type="caution">
    <text evidence="2">The sequence shown here is derived from an EMBL/GenBank/DDBJ whole genome shotgun (WGS) entry which is preliminary data.</text>
</comment>
<protein>
    <submittedName>
        <fullName evidence="2">Serine protease</fullName>
    </submittedName>
</protein>
<evidence type="ECO:0000313" key="3">
    <source>
        <dbReference type="Proteomes" id="UP001500831"/>
    </source>
</evidence>
<sequence length="562" mass="61176">MMRSTEAASAPHPWHVRIRDTVTGQILGAGMLVGTRHVLTCAHVVGPDRDPPDTDVTVEFITRPEATTTGRVEDDCWVPSREKGEGDVALLKLAETQPEGCGAPLHRRAILLGAEVYAQGFPSGHANGLGAFMRLAGNCGPRGEWVQMNDWSPGRPARGFSGAAVLDSGTGQVVGMVVSRHVGDPADIAYMIPVETIVRYLPPVGRWARGHTAVDRETAQKFNPRVPDVEFGQQVTDWLAAPSNVRVITTGGRDSERAETLRSVIVSSDREQRPSDEVLAAAPPGTVSPAAGLDLAVDASGRTVEEVSQRVLDRLGIRPGSPGGATDRVRDGVPPMTIVVYGIDDAGDPISLVDRLLRPLAEQGSRLFLVFHRDSSPVLDQARSLESEAATAERERVRRLLGELTAKVAELETAEKRAVRRWREIAPRVAGVPDPPDLAASFRLRLLRPPDSAPEDGWTVGELHALLRRRDRASARVEEFGRTIEESLARRNELRRRAEVDKAVAAGAGLAEDIALGRLYDEAHRLLWDERPCDLGRAEAAVRRYEAAIRHRRANRSGEAEK</sequence>
<feature type="coiled-coil region" evidence="1">
    <location>
        <begin position="394"/>
        <end position="421"/>
    </location>
</feature>